<dbReference type="SUPFAM" id="SSF47384">
    <property type="entry name" value="Homodimeric domain of signal transducing histidine kinase"/>
    <property type="match status" value="1"/>
</dbReference>
<dbReference type="InterPro" id="IPR036890">
    <property type="entry name" value="HATPase_C_sf"/>
</dbReference>
<sequence>MPARKHHRAGNRIFRAVGRRLEHFSLSSKLVACTVVLLILGASVISLSIRQFVSNYLLEKTDTQLSQQAELVYRNVDLLKERDTKQATAGPTDYFLQIRDTDDMIVTNALVPVLRYGVTSQPKLPPSGQDGGITPNEPFTTSARVTATPMADKATLQAASAQWRVLARPLADRNNRPSGTVYIGLSLSDQIDTVNTLTRYCIIVSLLIVIIGGFAALVLIQGTLSPLKRIEKTAAKIANGDLSQRVPPAPENTEVGSLAASLNSMLARIESSFKEQEATTEKMKQFVSDASHELRTPLATIHGYTELYAMQRELPGALERADESIEHIKSSSSRMTLLVEDLLSLARLDEGRGIDMSQQVPLTRLLRDAADDLHALDPERQVEEGSLQLRHGADGTLGLAFLPGQVPQISLSGDGSRIRQVMTNIIGNIHRYTPPDSPVEIGMSLLAASIGPDSLSRLPATNASLTTFLEALEVGQSMQVGMNYAVIRFIDHGPGVPEGKQTQIFERFYTADSSRARRKGGTGLGMSIAQSVAKAHHGFIVATSTDGGGLTLTVVLPVEPIVARPGQGPSLPAGGKVKAARSVRAQGQGN</sequence>
<feature type="domain" description="HAMP" evidence="14">
    <location>
        <begin position="221"/>
        <end position="274"/>
    </location>
</feature>
<evidence type="ECO:0000259" key="14">
    <source>
        <dbReference type="PROSITE" id="PS50885"/>
    </source>
</evidence>
<name>A0A366KAA8_9BIFI</name>
<dbReference type="OrthoDB" id="9786919at2"/>
<dbReference type="SUPFAM" id="SSF55874">
    <property type="entry name" value="ATPase domain of HSP90 chaperone/DNA topoisomerase II/histidine kinase"/>
    <property type="match status" value="1"/>
</dbReference>
<evidence type="ECO:0000259" key="13">
    <source>
        <dbReference type="PROSITE" id="PS50109"/>
    </source>
</evidence>
<gene>
    <name evidence="15" type="ORF">CRD60_00610</name>
</gene>
<evidence type="ECO:0000256" key="8">
    <source>
        <dbReference type="ARBA" id="ARBA00022989"/>
    </source>
</evidence>
<dbReference type="RefSeq" id="WP_113859636.1">
    <property type="nucleotide sequence ID" value="NZ_PDCG01000001.1"/>
</dbReference>
<reference evidence="15 16" key="1">
    <citation type="submission" date="2017-10" db="EMBL/GenBank/DDBJ databases">
        <title>Bifidobacterium xylocopum sp. nov. and Bifidobacterium aemilianum sp. nov., from the carpenter bee (Xylocopa violacea) digestive tract.</title>
        <authorList>
            <person name="Alberoni D."/>
            <person name="Baffoni L."/>
            <person name="Di Gioia D."/>
            <person name="Gaggia F."/>
            <person name="Biavati B."/>
        </authorList>
    </citation>
    <scope>NUCLEOTIDE SEQUENCE [LARGE SCALE GENOMIC DNA]</scope>
    <source>
        <strain evidence="15 16">XV10</strain>
    </source>
</reference>
<keyword evidence="4" id="KW-0597">Phosphoprotein</keyword>
<evidence type="ECO:0000256" key="7">
    <source>
        <dbReference type="ARBA" id="ARBA00022777"/>
    </source>
</evidence>
<evidence type="ECO:0000256" key="3">
    <source>
        <dbReference type="ARBA" id="ARBA00012438"/>
    </source>
</evidence>
<dbReference type="Pfam" id="PF00672">
    <property type="entry name" value="HAMP"/>
    <property type="match status" value="1"/>
</dbReference>
<dbReference type="InterPro" id="IPR003594">
    <property type="entry name" value="HATPase_dom"/>
</dbReference>
<evidence type="ECO:0000256" key="11">
    <source>
        <dbReference type="SAM" id="MobiDB-lite"/>
    </source>
</evidence>
<accession>A0A366KAA8</accession>
<dbReference type="InterPro" id="IPR050428">
    <property type="entry name" value="TCS_sensor_his_kinase"/>
</dbReference>
<dbReference type="PRINTS" id="PR00344">
    <property type="entry name" value="BCTRLSENSOR"/>
</dbReference>
<dbReference type="CDD" id="cd00082">
    <property type="entry name" value="HisKA"/>
    <property type="match status" value="1"/>
</dbReference>
<keyword evidence="8 12" id="KW-1133">Transmembrane helix</keyword>
<dbReference type="InterPro" id="IPR003660">
    <property type="entry name" value="HAMP_dom"/>
</dbReference>
<evidence type="ECO:0000256" key="9">
    <source>
        <dbReference type="ARBA" id="ARBA00023012"/>
    </source>
</evidence>
<organism evidence="15 16">
    <name type="scientific">Bifidobacterium aemilianum</name>
    <dbReference type="NCBI Taxonomy" id="2493120"/>
    <lineage>
        <taxon>Bacteria</taxon>
        <taxon>Bacillati</taxon>
        <taxon>Actinomycetota</taxon>
        <taxon>Actinomycetes</taxon>
        <taxon>Bifidobacteriales</taxon>
        <taxon>Bifidobacteriaceae</taxon>
        <taxon>Bifidobacterium</taxon>
    </lineage>
</organism>
<evidence type="ECO:0000256" key="12">
    <source>
        <dbReference type="SAM" id="Phobius"/>
    </source>
</evidence>
<dbReference type="InterPro" id="IPR004358">
    <property type="entry name" value="Sig_transdc_His_kin-like_C"/>
</dbReference>
<dbReference type="Proteomes" id="UP000252530">
    <property type="component" value="Unassembled WGS sequence"/>
</dbReference>
<evidence type="ECO:0000256" key="2">
    <source>
        <dbReference type="ARBA" id="ARBA00004236"/>
    </source>
</evidence>
<proteinExistence type="predicted"/>
<evidence type="ECO:0000313" key="15">
    <source>
        <dbReference type="EMBL" id="RBP98666.1"/>
    </source>
</evidence>
<feature type="transmembrane region" description="Helical" evidence="12">
    <location>
        <begin position="197"/>
        <end position="220"/>
    </location>
</feature>
<comment type="subcellular location">
    <subcellularLocation>
        <location evidence="2">Cell membrane</location>
    </subcellularLocation>
</comment>
<evidence type="ECO:0000313" key="16">
    <source>
        <dbReference type="Proteomes" id="UP000252530"/>
    </source>
</evidence>
<dbReference type="SMART" id="SM00387">
    <property type="entry name" value="HATPase_c"/>
    <property type="match status" value="1"/>
</dbReference>
<dbReference type="SMART" id="SM00388">
    <property type="entry name" value="HisKA"/>
    <property type="match status" value="1"/>
</dbReference>
<dbReference type="CDD" id="cd00075">
    <property type="entry name" value="HATPase"/>
    <property type="match status" value="1"/>
</dbReference>
<dbReference type="SMART" id="SM00304">
    <property type="entry name" value="HAMP"/>
    <property type="match status" value="1"/>
</dbReference>
<keyword evidence="6 12" id="KW-0812">Transmembrane</keyword>
<keyword evidence="10 12" id="KW-0472">Membrane</keyword>
<protein>
    <recommendedName>
        <fullName evidence="3">histidine kinase</fullName>
        <ecNumber evidence="3">2.7.13.3</ecNumber>
    </recommendedName>
</protein>
<dbReference type="PANTHER" id="PTHR45436">
    <property type="entry name" value="SENSOR HISTIDINE KINASE YKOH"/>
    <property type="match status" value="1"/>
</dbReference>
<dbReference type="PROSITE" id="PS50109">
    <property type="entry name" value="HIS_KIN"/>
    <property type="match status" value="1"/>
</dbReference>
<dbReference type="EMBL" id="PDCG01000001">
    <property type="protein sequence ID" value="RBP98666.1"/>
    <property type="molecule type" value="Genomic_DNA"/>
</dbReference>
<dbReference type="Gene3D" id="6.10.340.10">
    <property type="match status" value="1"/>
</dbReference>
<keyword evidence="16" id="KW-1185">Reference proteome</keyword>
<dbReference type="Pfam" id="PF02518">
    <property type="entry name" value="HATPase_c"/>
    <property type="match status" value="1"/>
</dbReference>
<dbReference type="Gene3D" id="3.30.565.10">
    <property type="entry name" value="Histidine kinase-like ATPase, C-terminal domain"/>
    <property type="match status" value="1"/>
</dbReference>
<dbReference type="PANTHER" id="PTHR45436:SF5">
    <property type="entry name" value="SENSOR HISTIDINE KINASE TRCS"/>
    <property type="match status" value="1"/>
</dbReference>
<dbReference type="InterPro" id="IPR003661">
    <property type="entry name" value="HisK_dim/P_dom"/>
</dbReference>
<evidence type="ECO:0000256" key="1">
    <source>
        <dbReference type="ARBA" id="ARBA00000085"/>
    </source>
</evidence>
<dbReference type="FunFam" id="1.10.287.130:FF:000001">
    <property type="entry name" value="Two-component sensor histidine kinase"/>
    <property type="match status" value="1"/>
</dbReference>
<dbReference type="SUPFAM" id="SSF158472">
    <property type="entry name" value="HAMP domain-like"/>
    <property type="match status" value="1"/>
</dbReference>
<dbReference type="CDD" id="cd06225">
    <property type="entry name" value="HAMP"/>
    <property type="match status" value="1"/>
</dbReference>
<evidence type="ECO:0000256" key="5">
    <source>
        <dbReference type="ARBA" id="ARBA00022679"/>
    </source>
</evidence>
<keyword evidence="5" id="KW-0808">Transferase</keyword>
<evidence type="ECO:0000256" key="10">
    <source>
        <dbReference type="ARBA" id="ARBA00023136"/>
    </source>
</evidence>
<dbReference type="AlphaFoldDB" id="A0A366KAA8"/>
<evidence type="ECO:0000256" key="4">
    <source>
        <dbReference type="ARBA" id="ARBA00022553"/>
    </source>
</evidence>
<dbReference type="EC" id="2.7.13.3" evidence="3"/>
<feature type="region of interest" description="Disordered" evidence="11">
    <location>
        <begin position="565"/>
        <end position="590"/>
    </location>
</feature>
<dbReference type="Pfam" id="PF00512">
    <property type="entry name" value="HisKA"/>
    <property type="match status" value="1"/>
</dbReference>
<keyword evidence="7 15" id="KW-0418">Kinase</keyword>
<dbReference type="InterPro" id="IPR036097">
    <property type="entry name" value="HisK_dim/P_sf"/>
</dbReference>
<dbReference type="GO" id="GO:0005886">
    <property type="term" value="C:plasma membrane"/>
    <property type="evidence" value="ECO:0007669"/>
    <property type="project" value="UniProtKB-SubCell"/>
</dbReference>
<comment type="caution">
    <text evidence="15">The sequence shown here is derived from an EMBL/GenBank/DDBJ whole genome shotgun (WGS) entry which is preliminary data.</text>
</comment>
<dbReference type="PROSITE" id="PS50885">
    <property type="entry name" value="HAMP"/>
    <property type="match status" value="1"/>
</dbReference>
<keyword evidence="9" id="KW-0902">Two-component regulatory system</keyword>
<feature type="domain" description="Histidine kinase" evidence="13">
    <location>
        <begin position="289"/>
        <end position="560"/>
    </location>
</feature>
<dbReference type="GO" id="GO:0000155">
    <property type="term" value="F:phosphorelay sensor kinase activity"/>
    <property type="evidence" value="ECO:0007669"/>
    <property type="project" value="InterPro"/>
</dbReference>
<dbReference type="Gene3D" id="1.10.287.130">
    <property type="match status" value="1"/>
</dbReference>
<comment type="catalytic activity">
    <reaction evidence="1">
        <text>ATP + protein L-histidine = ADP + protein N-phospho-L-histidine.</text>
        <dbReference type="EC" id="2.7.13.3"/>
    </reaction>
</comment>
<evidence type="ECO:0000256" key="6">
    <source>
        <dbReference type="ARBA" id="ARBA00022692"/>
    </source>
</evidence>
<dbReference type="InterPro" id="IPR005467">
    <property type="entry name" value="His_kinase_dom"/>
</dbReference>